<dbReference type="GO" id="GO:0004888">
    <property type="term" value="F:transmembrane signaling receptor activity"/>
    <property type="evidence" value="ECO:0007669"/>
    <property type="project" value="InterPro"/>
</dbReference>
<dbReference type="EMBL" id="AMQN01000135">
    <property type="status" value="NOT_ANNOTATED_CDS"/>
    <property type="molecule type" value="Genomic_DNA"/>
</dbReference>
<keyword evidence="2 5" id="KW-0812">Transmembrane</keyword>
<feature type="domain" description="Neurotransmitter-gated ion-channel ligand-binding" evidence="6">
    <location>
        <begin position="1"/>
        <end position="171"/>
    </location>
</feature>
<dbReference type="Gene3D" id="2.70.170.10">
    <property type="entry name" value="Neurotransmitter-gated ion-channel ligand-binding domain"/>
    <property type="match status" value="1"/>
</dbReference>
<reference evidence="9" key="1">
    <citation type="submission" date="2012-12" db="EMBL/GenBank/DDBJ databases">
        <authorList>
            <person name="Hellsten U."/>
            <person name="Grimwood J."/>
            <person name="Chapman J.A."/>
            <person name="Shapiro H."/>
            <person name="Aerts A."/>
            <person name="Otillar R.P."/>
            <person name="Terry A.Y."/>
            <person name="Boore J.L."/>
            <person name="Simakov O."/>
            <person name="Marletaz F."/>
            <person name="Cho S.-J."/>
            <person name="Edsinger-Gonzales E."/>
            <person name="Havlak P."/>
            <person name="Kuo D.-H."/>
            <person name="Larsson T."/>
            <person name="Lv J."/>
            <person name="Arendt D."/>
            <person name="Savage R."/>
            <person name="Osoegawa K."/>
            <person name="de Jong P."/>
            <person name="Lindberg D.R."/>
            <person name="Seaver E.C."/>
            <person name="Weisblat D.A."/>
            <person name="Putnam N.H."/>
            <person name="Grigoriev I.V."/>
            <person name="Rokhsar D.S."/>
        </authorList>
    </citation>
    <scope>NUCLEOTIDE SEQUENCE</scope>
    <source>
        <strain evidence="9">I ESC-2004</strain>
    </source>
</reference>
<dbReference type="Proteomes" id="UP000014760">
    <property type="component" value="Unassembled WGS sequence"/>
</dbReference>
<dbReference type="InterPro" id="IPR038050">
    <property type="entry name" value="Neuro_actylchol_rec"/>
</dbReference>
<dbReference type="GO" id="GO:0016020">
    <property type="term" value="C:membrane"/>
    <property type="evidence" value="ECO:0007669"/>
    <property type="project" value="UniProtKB-SubCell"/>
</dbReference>
<evidence type="ECO:0000313" key="9">
    <source>
        <dbReference type="Proteomes" id="UP000014760"/>
    </source>
</evidence>
<keyword evidence="5" id="KW-0406">Ion transport</keyword>
<evidence type="ECO:0000259" key="6">
    <source>
        <dbReference type="Pfam" id="PF02931"/>
    </source>
</evidence>
<evidence type="ECO:0000256" key="3">
    <source>
        <dbReference type="ARBA" id="ARBA00022989"/>
    </source>
</evidence>
<dbReference type="OMA" id="MINVTIS"/>
<accession>X1ZB39</accession>
<keyword evidence="5" id="KW-0407">Ion channel</keyword>
<dbReference type="InterPro" id="IPR036734">
    <property type="entry name" value="Neur_chan_lig-bd_sf"/>
</dbReference>
<dbReference type="CDD" id="cd18989">
    <property type="entry name" value="LGIC_ECD_cation"/>
    <property type="match status" value="1"/>
</dbReference>
<sequence>MDLHMQSMLGIDERNTIFAANMWIHMAWSDVRLSWNQSEYSKINYVSINSNLIWTPDMILRNSILEDKRFKATVQPDGAVNLWFAGKVKVLCDLDLTFFPFDRQACYLQLNSWTYESKAVRLVTVRDQITLINTNNPQWEITKTTIHVGNESFPDGTNYESVFGVVHVTRRPLFFLYSIVLPCTGLSLVSLVMFCLPPDGGEKVSLGVTILLSYVVFQLLLSEILPRSSEEVPLLFLYTCGVQILTSCSIICAVLTINMHLTNSRMPDSFRKFTFGILAAIVFLRQAKPKEKIDRSTSIQSTHSIPSSPYDAGVNNNRHSTNVDHYGVGVVTYDSVVPSELQNLLWREASRVWDRFFLLVGFLFLVVFFVFMFYIYPMYQVDVEPIIVS</sequence>
<evidence type="ECO:0000256" key="2">
    <source>
        <dbReference type="ARBA" id="ARBA00022692"/>
    </source>
</evidence>
<comment type="subcellular location">
    <subcellularLocation>
        <location evidence="1">Membrane</location>
        <topology evidence="1">Multi-pass membrane protein</topology>
    </subcellularLocation>
</comment>
<evidence type="ECO:0008006" key="10">
    <source>
        <dbReference type="Google" id="ProtNLM"/>
    </source>
</evidence>
<dbReference type="CDD" id="cd19051">
    <property type="entry name" value="LGIC_TM_cation"/>
    <property type="match status" value="1"/>
</dbReference>
<keyword evidence="3 5" id="KW-1133">Transmembrane helix</keyword>
<evidence type="ECO:0000259" key="7">
    <source>
        <dbReference type="Pfam" id="PF02932"/>
    </source>
</evidence>
<dbReference type="InterPro" id="IPR036719">
    <property type="entry name" value="Neuro-gated_channel_TM_sf"/>
</dbReference>
<dbReference type="Gene3D" id="1.20.58.390">
    <property type="entry name" value="Neurotransmitter-gated ion-channel transmembrane domain"/>
    <property type="match status" value="1"/>
</dbReference>
<feature type="transmembrane region" description="Helical" evidence="5">
    <location>
        <begin position="356"/>
        <end position="376"/>
    </location>
</feature>
<feature type="domain" description="Neurotransmitter-gated ion-channel transmembrane" evidence="7">
    <location>
        <begin position="179"/>
        <end position="302"/>
    </location>
</feature>
<dbReference type="PROSITE" id="PS00236">
    <property type="entry name" value="NEUROTR_ION_CHANNEL"/>
    <property type="match status" value="1"/>
</dbReference>
<dbReference type="InterPro" id="IPR018000">
    <property type="entry name" value="Neurotransmitter_ion_chnl_CS"/>
</dbReference>
<dbReference type="Pfam" id="PF02932">
    <property type="entry name" value="Neur_chan_memb"/>
    <property type="match status" value="1"/>
</dbReference>
<dbReference type="HOGENOM" id="CLU_018074_0_1_1"/>
<protein>
    <recommendedName>
        <fullName evidence="10">Neurotransmitter-gated ion-channel ligand-binding domain-containing protein</fullName>
    </recommendedName>
</protein>
<dbReference type="SUPFAM" id="SSF63712">
    <property type="entry name" value="Nicotinic receptor ligand binding domain-like"/>
    <property type="match status" value="1"/>
</dbReference>
<evidence type="ECO:0000256" key="4">
    <source>
        <dbReference type="ARBA" id="ARBA00023136"/>
    </source>
</evidence>
<evidence type="ECO:0000256" key="1">
    <source>
        <dbReference type="ARBA" id="ARBA00004141"/>
    </source>
</evidence>
<proteinExistence type="inferred from homology"/>
<evidence type="ECO:0000256" key="5">
    <source>
        <dbReference type="RuleBase" id="RU000687"/>
    </source>
</evidence>
<comment type="similarity">
    <text evidence="5">Belongs to the ligand-gated ion channel (TC 1.A.9) family.</text>
</comment>
<feature type="transmembrane region" description="Helical" evidence="5">
    <location>
        <begin position="204"/>
        <end position="222"/>
    </location>
</feature>
<dbReference type="AlphaFoldDB" id="X1ZB39"/>
<dbReference type="InterPro" id="IPR006029">
    <property type="entry name" value="Neurotrans-gated_channel_TM"/>
</dbReference>
<organism evidence="8 9">
    <name type="scientific">Capitella teleta</name>
    <name type="common">Polychaete worm</name>
    <dbReference type="NCBI Taxonomy" id="283909"/>
    <lineage>
        <taxon>Eukaryota</taxon>
        <taxon>Metazoa</taxon>
        <taxon>Spiralia</taxon>
        <taxon>Lophotrochozoa</taxon>
        <taxon>Annelida</taxon>
        <taxon>Polychaeta</taxon>
        <taxon>Sedentaria</taxon>
        <taxon>Scolecida</taxon>
        <taxon>Capitellidae</taxon>
        <taxon>Capitella</taxon>
    </lineage>
</organism>
<evidence type="ECO:0000313" key="8">
    <source>
        <dbReference type="EnsemblMetazoa" id="CapteP167594"/>
    </source>
</evidence>
<dbReference type="PANTHER" id="PTHR18945">
    <property type="entry name" value="NEUROTRANSMITTER GATED ION CHANNEL"/>
    <property type="match status" value="1"/>
</dbReference>
<reference evidence="9" key="2">
    <citation type="journal article" date="2013" name="Nature">
        <title>Insights into bilaterian evolution from three spiralian genomes.</title>
        <authorList>
            <person name="Simakov O."/>
            <person name="Marletaz F."/>
            <person name="Cho S.J."/>
            <person name="Edsinger-Gonzales E."/>
            <person name="Havlak P."/>
            <person name="Hellsten U."/>
            <person name="Kuo D.H."/>
            <person name="Larsson T."/>
            <person name="Lv J."/>
            <person name="Arendt D."/>
            <person name="Savage R."/>
            <person name="Osoegawa K."/>
            <person name="de Jong P."/>
            <person name="Grimwood J."/>
            <person name="Chapman J.A."/>
            <person name="Shapiro H."/>
            <person name="Aerts A."/>
            <person name="Otillar R.P."/>
            <person name="Terry A.Y."/>
            <person name="Boore J.L."/>
            <person name="Grigoriev I.V."/>
            <person name="Lindberg D.R."/>
            <person name="Seaver E.C."/>
            <person name="Weisblat D.A."/>
            <person name="Putnam N.H."/>
            <person name="Rokhsar D.S."/>
        </authorList>
    </citation>
    <scope>NUCLEOTIDE SEQUENCE</scope>
    <source>
        <strain evidence="9">I ESC-2004</strain>
    </source>
</reference>
<feature type="transmembrane region" description="Helical" evidence="5">
    <location>
        <begin position="173"/>
        <end position="192"/>
    </location>
</feature>
<dbReference type="GO" id="GO:0005230">
    <property type="term" value="F:extracellular ligand-gated monoatomic ion channel activity"/>
    <property type="evidence" value="ECO:0007669"/>
    <property type="project" value="InterPro"/>
</dbReference>
<keyword evidence="9" id="KW-1185">Reference proteome</keyword>
<dbReference type="EnsemblMetazoa" id="CapteT167594">
    <property type="protein sequence ID" value="CapteP167594"/>
    <property type="gene ID" value="CapteG167594"/>
</dbReference>
<dbReference type="InterPro" id="IPR006201">
    <property type="entry name" value="Neur_channel"/>
</dbReference>
<dbReference type="FunFam" id="2.70.170.10:FF:000028">
    <property type="entry name" value="AcetylCholine Receptor"/>
    <property type="match status" value="1"/>
</dbReference>
<reference evidence="8" key="3">
    <citation type="submission" date="2015-06" db="UniProtKB">
        <authorList>
            <consortium name="EnsemblMetazoa"/>
        </authorList>
    </citation>
    <scope>IDENTIFICATION</scope>
</reference>
<dbReference type="Pfam" id="PF02931">
    <property type="entry name" value="Neur_chan_LBD"/>
    <property type="match status" value="1"/>
</dbReference>
<dbReference type="SUPFAM" id="SSF90112">
    <property type="entry name" value="Neurotransmitter-gated ion-channel transmembrane pore"/>
    <property type="match status" value="1"/>
</dbReference>
<dbReference type="OrthoDB" id="6153337at2759"/>
<feature type="transmembrane region" description="Helical" evidence="5">
    <location>
        <begin position="234"/>
        <end position="257"/>
    </location>
</feature>
<keyword evidence="4 5" id="KW-0472">Membrane</keyword>
<dbReference type="InterPro" id="IPR006202">
    <property type="entry name" value="Neur_chan_lig-bd"/>
</dbReference>
<name>X1ZB39_CAPTE</name>
<dbReference type="PRINTS" id="PR00252">
    <property type="entry name" value="NRIONCHANNEL"/>
</dbReference>
<keyword evidence="5" id="KW-0813">Transport</keyword>